<accession>K3YL85</accession>
<sequence length="280" mass="32864">MVKTYENKDQSAQVDKFLNVLKTKASSSGEKFAACGPSQRKEIDEGLNFFASDEVPDKYEHGKQFLYWWDLLEGPWELNKLHGWIMATVKQGIRAITARIPKKDLHRLYRHQHLNVQLIQTWCLEICICIYPKLLSAMILDSARFTRDSYKEFLGIVQNAHRLYVLKGGECPENRKKAMKIRTHRWCHKQPRGFVLCGYYVCEFLRNNGRYRMNPKDMPRINTRDAALEDRGIVNICRDMARFIQREICHEDGEFFDPNGVLAADECTRLRRWTKSSPDK</sequence>
<dbReference type="HOGENOM" id="CLU_010199_5_0_1"/>
<evidence type="ECO:0000313" key="1">
    <source>
        <dbReference type="EnsemblPlants" id="KQL00871"/>
    </source>
</evidence>
<dbReference type="EMBL" id="AGNK02003577">
    <property type="status" value="NOT_ANNOTATED_CDS"/>
    <property type="molecule type" value="Genomic_DNA"/>
</dbReference>
<dbReference type="FunCoup" id="K3YL85">
    <property type="interactions" value="221"/>
</dbReference>
<protein>
    <submittedName>
        <fullName evidence="1">Uncharacterized protein</fullName>
    </submittedName>
</protein>
<keyword evidence="2" id="KW-1185">Reference proteome</keyword>
<dbReference type="EnsemblPlants" id="KQL00871">
    <property type="protein sequence ID" value="KQL00871"/>
    <property type="gene ID" value="SETIT_015007mg"/>
</dbReference>
<organism evidence="1 2">
    <name type="scientific">Setaria italica</name>
    <name type="common">Foxtail millet</name>
    <name type="synonym">Panicum italicum</name>
    <dbReference type="NCBI Taxonomy" id="4555"/>
    <lineage>
        <taxon>Eukaryota</taxon>
        <taxon>Viridiplantae</taxon>
        <taxon>Streptophyta</taxon>
        <taxon>Embryophyta</taxon>
        <taxon>Tracheophyta</taxon>
        <taxon>Spermatophyta</taxon>
        <taxon>Magnoliopsida</taxon>
        <taxon>Liliopsida</taxon>
        <taxon>Poales</taxon>
        <taxon>Poaceae</taxon>
        <taxon>PACMAD clade</taxon>
        <taxon>Panicoideae</taxon>
        <taxon>Panicodae</taxon>
        <taxon>Paniceae</taxon>
        <taxon>Cenchrinae</taxon>
        <taxon>Setaria</taxon>
    </lineage>
</organism>
<dbReference type="InParanoid" id="K3YL85"/>
<dbReference type="AlphaFoldDB" id="K3YL85"/>
<name>K3YL85_SETIT</name>
<dbReference type="Gramene" id="KQL00871">
    <property type="protein sequence ID" value="KQL00871"/>
    <property type="gene ID" value="SETIT_015007mg"/>
</dbReference>
<proteinExistence type="predicted"/>
<reference evidence="1" key="2">
    <citation type="submission" date="2018-08" db="UniProtKB">
        <authorList>
            <consortium name="EnsemblPlants"/>
        </authorList>
    </citation>
    <scope>IDENTIFICATION</scope>
    <source>
        <strain evidence="1">Yugu1</strain>
    </source>
</reference>
<dbReference type="Proteomes" id="UP000004995">
    <property type="component" value="Unassembled WGS sequence"/>
</dbReference>
<reference evidence="2" key="1">
    <citation type="journal article" date="2012" name="Nat. Biotechnol.">
        <title>Reference genome sequence of the model plant Setaria.</title>
        <authorList>
            <person name="Bennetzen J.L."/>
            <person name="Schmutz J."/>
            <person name="Wang H."/>
            <person name="Percifield R."/>
            <person name="Hawkins J."/>
            <person name="Pontaroli A.C."/>
            <person name="Estep M."/>
            <person name="Feng L."/>
            <person name="Vaughn J.N."/>
            <person name="Grimwood J."/>
            <person name="Jenkins J."/>
            <person name="Barry K."/>
            <person name="Lindquist E."/>
            <person name="Hellsten U."/>
            <person name="Deshpande S."/>
            <person name="Wang X."/>
            <person name="Wu X."/>
            <person name="Mitros T."/>
            <person name="Triplett J."/>
            <person name="Yang X."/>
            <person name="Ye C.Y."/>
            <person name="Mauro-Herrera M."/>
            <person name="Wang L."/>
            <person name="Li P."/>
            <person name="Sharma M."/>
            <person name="Sharma R."/>
            <person name="Ronald P.C."/>
            <person name="Panaud O."/>
            <person name="Kellogg E.A."/>
            <person name="Brutnell T.P."/>
            <person name="Doust A.N."/>
            <person name="Tuskan G.A."/>
            <person name="Rokhsar D."/>
            <person name="Devos K.M."/>
        </authorList>
    </citation>
    <scope>NUCLEOTIDE SEQUENCE [LARGE SCALE GENOMIC DNA]</scope>
    <source>
        <strain evidence="2">cv. Yugu1</strain>
    </source>
</reference>
<evidence type="ECO:0000313" key="2">
    <source>
        <dbReference type="Proteomes" id="UP000004995"/>
    </source>
</evidence>